<dbReference type="InterPro" id="IPR050091">
    <property type="entry name" value="PKS_NRPS_Biosynth_Enz"/>
</dbReference>
<dbReference type="InterPro" id="IPR010033">
    <property type="entry name" value="HAD_SF_ppase_IIIC"/>
</dbReference>
<evidence type="ECO:0000313" key="11">
    <source>
        <dbReference type="EMBL" id="MBK1828217.1"/>
    </source>
</evidence>
<feature type="region of interest" description="Disordered" evidence="8">
    <location>
        <begin position="1664"/>
        <end position="1692"/>
    </location>
</feature>
<dbReference type="InterPro" id="IPR014031">
    <property type="entry name" value="Ketoacyl_synth_C"/>
</dbReference>
<accession>A0A934RBU8</accession>
<dbReference type="SUPFAM" id="SSF52777">
    <property type="entry name" value="CoA-dependent acyltransferases"/>
    <property type="match status" value="2"/>
</dbReference>
<feature type="compositionally biased region" description="Low complexity" evidence="8">
    <location>
        <begin position="1664"/>
        <end position="1681"/>
    </location>
</feature>
<feature type="domain" description="Carrier" evidence="9">
    <location>
        <begin position="575"/>
        <end position="650"/>
    </location>
</feature>
<dbReference type="PROSITE" id="PS52004">
    <property type="entry name" value="KS3_2"/>
    <property type="match status" value="1"/>
</dbReference>
<keyword evidence="3" id="KW-0596">Phosphopantetheine</keyword>
<dbReference type="PANTHER" id="PTHR43775:SF51">
    <property type="entry name" value="INACTIVE PHENOLPHTHIOCEROL SYNTHESIS POLYKETIDE SYNTHASE TYPE I PKS1-RELATED"/>
    <property type="match status" value="1"/>
</dbReference>
<dbReference type="InterPro" id="IPR010037">
    <property type="entry name" value="FkbH_domain"/>
</dbReference>
<dbReference type="Gene3D" id="3.40.50.1000">
    <property type="entry name" value="HAD superfamily/HAD-like"/>
    <property type="match status" value="1"/>
</dbReference>
<dbReference type="Pfam" id="PF00698">
    <property type="entry name" value="Acyl_transf_1"/>
    <property type="match status" value="1"/>
</dbReference>
<dbReference type="InterPro" id="IPR020845">
    <property type="entry name" value="AMP-binding_CS"/>
</dbReference>
<dbReference type="InterPro" id="IPR032821">
    <property type="entry name" value="PKS_assoc"/>
</dbReference>
<dbReference type="InterPro" id="IPR029058">
    <property type="entry name" value="AB_hydrolase_fold"/>
</dbReference>
<dbReference type="InterPro" id="IPR015421">
    <property type="entry name" value="PyrdxlP-dep_Trfase_major"/>
</dbReference>
<dbReference type="Gene3D" id="3.30.559.30">
    <property type="entry name" value="Nonribosomal peptide synthetase, condensation domain"/>
    <property type="match status" value="1"/>
</dbReference>
<keyword evidence="4" id="KW-0597">Phosphoprotein</keyword>
<dbReference type="InterPro" id="IPR036412">
    <property type="entry name" value="HAD-like_sf"/>
</dbReference>
<dbReference type="Gene3D" id="3.90.1150.10">
    <property type="entry name" value="Aspartate Aminotransferase, domain 1"/>
    <property type="match status" value="1"/>
</dbReference>
<evidence type="ECO:0000256" key="3">
    <source>
        <dbReference type="ARBA" id="ARBA00022450"/>
    </source>
</evidence>
<dbReference type="SUPFAM" id="SSF55048">
    <property type="entry name" value="Probable ACP-binding domain of malonyl-CoA ACP transacylase"/>
    <property type="match status" value="1"/>
</dbReference>
<dbReference type="InterPro" id="IPR045851">
    <property type="entry name" value="AMP-bd_C_sf"/>
</dbReference>
<dbReference type="PANTHER" id="PTHR43775">
    <property type="entry name" value="FATTY ACID SYNTHASE"/>
    <property type="match status" value="1"/>
</dbReference>
<dbReference type="InterPro" id="IPR000873">
    <property type="entry name" value="AMP-dep_synth/lig_dom"/>
</dbReference>
<dbReference type="FunFam" id="1.10.1200.10:FF:000016">
    <property type="entry name" value="Non-ribosomal peptide synthase"/>
    <property type="match status" value="1"/>
</dbReference>
<dbReference type="InterPro" id="IPR001031">
    <property type="entry name" value="Thioesterase"/>
</dbReference>
<dbReference type="GO" id="GO:0044550">
    <property type="term" value="P:secondary metabolite biosynthetic process"/>
    <property type="evidence" value="ECO:0007669"/>
    <property type="project" value="UniProtKB-ARBA"/>
</dbReference>
<dbReference type="InterPro" id="IPR014030">
    <property type="entry name" value="Ketoacyl_synth_N"/>
</dbReference>
<dbReference type="InterPro" id="IPR009081">
    <property type="entry name" value="PP-bd_ACP"/>
</dbReference>
<dbReference type="InterPro" id="IPR014043">
    <property type="entry name" value="Acyl_transferase_dom"/>
</dbReference>
<dbReference type="InterPro" id="IPR005814">
    <property type="entry name" value="Aminotrans_3"/>
</dbReference>
<dbReference type="InterPro" id="IPR023213">
    <property type="entry name" value="CAT-like_dom_sf"/>
</dbReference>
<dbReference type="InterPro" id="IPR001242">
    <property type="entry name" value="Condensation_dom"/>
</dbReference>
<dbReference type="Gene3D" id="3.30.559.10">
    <property type="entry name" value="Chloramphenicol acetyltransferase-like domain"/>
    <property type="match status" value="1"/>
</dbReference>
<dbReference type="Pfam" id="PF00550">
    <property type="entry name" value="PP-binding"/>
    <property type="match status" value="3"/>
</dbReference>
<dbReference type="Pfam" id="PF00109">
    <property type="entry name" value="ketoacyl-synt"/>
    <property type="match status" value="1"/>
</dbReference>
<dbReference type="SUPFAM" id="SSF53474">
    <property type="entry name" value="alpha/beta-Hydrolases"/>
    <property type="match status" value="1"/>
</dbReference>
<dbReference type="EMBL" id="JAENII010000012">
    <property type="protein sequence ID" value="MBK1828217.1"/>
    <property type="molecule type" value="Genomic_DNA"/>
</dbReference>
<dbReference type="PROSITE" id="PS00606">
    <property type="entry name" value="KS3_1"/>
    <property type="match status" value="1"/>
</dbReference>
<dbReference type="Gene3D" id="3.40.640.10">
    <property type="entry name" value="Type I PLP-dependent aspartate aminotransferase-like (Major domain)"/>
    <property type="match status" value="1"/>
</dbReference>
<dbReference type="SUPFAM" id="SSF56801">
    <property type="entry name" value="Acetyl-CoA synthetase-like"/>
    <property type="match status" value="1"/>
</dbReference>
<reference evidence="11" key="1">
    <citation type="submission" date="2021-01" db="EMBL/GenBank/DDBJ databases">
        <title>Modified the classification status of verrucomicrobia.</title>
        <authorList>
            <person name="Feng X."/>
        </authorList>
    </citation>
    <scope>NUCLEOTIDE SEQUENCE</scope>
    <source>
        <strain evidence="11">KCTC 22201</strain>
    </source>
</reference>
<dbReference type="PROSITE" id="PS50075">
    <property type="entry name" value="CARRIER"/>
    <property type="match status" value="3"/>
</dbReference>
<dbReference type="SMART" id="SM01294">
    <property type="entry name" value="PKS_PP_betabranch"/>
    <property type="match status" value="1"/>
</dbReference>
<dbReference type="PROSITE" id="PS00012">
    <property type="entry name" value="PHOSPHOPANTETHEINE"/>
    <property type="match status" value="1"/>
</dbReference>
<dbReference type="Gene3D" id="1.10.1200.10">
    <property type="entry name" value="ACP-like"/>
    <property type="match status" value="3"/>
</dbReference>
<dbReference type="Pfam" id="PF00202">
    <property type="entry name" value="Aminotran_3"/>
    <property type="match status" value="1"/>
</dbReference>
<dbReference type="InterPro" id="IPR020806">
    <property type="entry name" value="PKS_PP-bd"/>
</dbReference>
<dbReference type="SUPFAM" id="SSF52151">
    <property type="entry name" value="FabD/lysophospholipase-like"/>
    <property type="match status" value="1"/>
</dbReference>
<dbReference type="InterPro" id="IPR016035">
    <property type="entry name" value="Acyl_Trfase/lysoPLipase"/>
</dbReference>
<dbReference type="GO" id="GO:0031177">
    <property type="term" value="F:phosphopantetheine binding"/>
    <property type="evidence" value="ECO:0007669"/>
    <property type="project" value="InterPro"/>
</dbReference>
<keyword evidence="12" id="KW-1185">Reference proteome</keyword>
<dbReference type="SMART" id="SM00823">
    <property type="entry name" value="PKS_PP"/>
    <property type="match status" value="3"/>
</dbReference>
<dbReference type="SUPFAM" id="SSF56784">
    <property type="entry name" value="HAD-like"/>
    <property type="match status" value="1"/>
</dbReference>
<dbReference type="PROSITE" id="PS00455">
    <property type="entry name" value="AMP_BINDING"/>
    <property type="match status" value="1"/>
</dbReference>
<dbReference type="InterPro" id="IPR018201">
    <property type="entry name" value="Ketoacyl_synth_AS"/>
</dbReference>
<proteinExistence type="inferred from homology"/>
<dbReference type="GO" id="GO:0008483">
    <property type="term" value="F:transaminase activity"/>
    <property type="evidence" value="ECO:0007669"/>
    <property type="project" value="InterPro"/>
</dbReference>
<name>A0A934RBU8_9BACT</name>
<dbReference type="SUPFAM" id="SSF53901">
    <property type="entry name" value="Thiolase-like"/>
    <property type="match status" value="1"/>
</dbReference>
<dbReference type="InterPro" id="IPR016036">
    <property type="entry name" value="Malonyl_transacylase_ACP-bd"/>
</dbReference>
<feature type="domain" description="Carrier" evidence="9">
    <location>
        <begin position="1581"/>
        <end position="1656"/>
    </location>
</feature>
<dbReference type="RefSeq" id="WP_200281197.1">
    <property type="nucleotide sequence ID" value="NZ_JAENII010000012.1"/>
</dbReference>
<dbReference type="SUPFAM" id="SSF47336">
    <property type="entry name" value="ACP-like"/>
    <property type="match status" value="3"/>
</dbReference>
<dbReference type="GO" id="GO:0016788">
    <property type="term" value="F:hydrolase activity, acting on ester bonds"/>
    <property type="evidence" value="ECO:0007669"/>
    <property type="project" value="UniProtKB-ARBA"/>
</dbReference>
<dbReference type="InterPro" id="IPR036514">
    <property type="entry name" value="SGNH_hydro_sf"/>
</dbReference>
<comment type="caution">
    <text evidence="11">The sequence shown here is derived from an EMBL/GenBank/DDBJ whole genome shotgun (WGS) entry which is preliminary data.</text>
</comment>
<dbReference type="Gene3D" id="3.40.50.1110">
    <property type="entry name" value="SGNH hydrolase"/>
    <property type="match status" value="1"/>
</dbReference>
<dbReference type="Pfam" id="PF16197">
    <property type="entry name" value="KAsynt_C_assoc"/>
    <property type="match status" value="1"/>
</dbReference>
<dbReference type="SMART" id="SM00824">
    <property type="entry name" value="PKS_TE"/>
    <property type="match status" value="1"/>
</dbReference>
<dbReference type="InterPro" id="IPR016039">
    <property type="entry name" value="Thiolase-like"/>
</dbReference>
<dbReference type="NCBIfam" id="TIGR01681">
    <property type="entry name" value="HAD-SF-IIIC"/>
    <property type="match status" value="1"/>
</dbReference>
<dbReference type="InterPro" id="IPR001227">
    <property type="entry name" value="Ac_transferase_dom_sf"/>
</dbReference>
<comment type="similarity">
    <text evidence="7">In the C-terminal section; belongs to the NRP synthetase family.</text>
</comment>
<dbReference type="InterPro" id="IPR015422">
    <property type="entry name" value="PyrdxlP-dep_Trfase_small"/>
</dbReference>
<dbReference type="InterPro" id="IPR049704">
    <property type="entry name" value="Aminotrans_3_PPA_site"/>
</dbReference>
<dbReference type="Gene3D" id="3.40.47.10">
    <property type="match status" value="1"/>
</dbReference>
<sequence>MTVRLSATFTAEPLQAVLESWLREFGFAPDVQFAPYHQVLQQLLDPGSLLASHRGGVNVVLARACDLSADSPARARSAAREVGAALAEASNRDGSQTLVVVCPAADGAEVEATFLADLREQVEGVAGVELLAVTEWMEAYPVARVFDAEAEAAACVPFSEEMFAAIGTMIARRMLALRRKPYKVIAVDCDHTLWTGVCGEAGPTGVVVDGPRRAFQEFLLARRAEGYLLCLVSKNHPEDVEAVFRENAGMVITRDAFVAGMINWDPKSSNLRRLSERLNLGLDSFVFLDDNPAEVAEVEANAPAVLSLRIPEDVSELPRFVRHLWALDRAHGSEEDTRRADFYHDEARRLDLRERASSYESFIEGLELRMEIVPVADDDLARASQLTQRTNQFNACPQPRDEAALMQACRGMRAQLVKVSDRFGDYGSVGLMCTREDSGRLWAETFLLSCRALGKGVEQRMLRYLGELAAQLQLTEVAIWFNDTGRNQPVLEFLESIPGSWDNGVRVIPAEVAANCALLPIAARSDRSVDEVTTPLADPDLIGRIAHELHSVPAVMKWASPPLQPRPDLSERMVAPQGDVETRIAGIWAEVLGLEEVGRSDRFVDLGGSSIQLVRVHARMQREFGVRFELVRMFENPTVSAQAGLVSADQPSSQPVVEAAASSEGSGEALAIVGMSLRLPDASSPEELWENLREGKNSITHFDPADADVPVPDNDPDFVCARGLLDPEVYEGLDGGLFGILPREAEMIDPQQRVFLELCWEALERGGYVPDDAEKDGGRIGIYAGCYYDTYLPHHILSDPEYHRRHLAEAQVGALSVEFGNDKDHLATRVAFKLNLKGPSLTVQTACSSSLVAVAHAAMALRTGQCDMALAGGVTVTVPQKRGYHHEEGGMLSKDGRCRPFDAESSGTVFSNGAGCVLLKRLDDAVRDGDHIHAVVRGFGMNNDGGVKHSYAAPSVEGQADAIRRAHRDAGVDARTISYVEAHGTATPLGDPIEVTGLTQAFRASTTDTGFCAIGSLKSNLGHLDTAAGVCGLIKTAMSLEKGELPAVLHFEKPNPRIDFSNSPFFVNDRLREWKSTGEAPRRAGVSSFGVGGTNVHVVVEEAPRDVTPRSQVEGDRLWVLSGRTDEAVDQLAAKLATFAGQADGIDFAAAARTMSMGRKAMGQRASVVAHDWKSLAEKLGAGRLQKLEAAGVAPEQVWMFPGQGAQHPGMTADLYQSQAGYRHDIDFCSEFLRPLLGEDLREVLFAEDGGDAAERLKHTVLAQPAIFVVEWALARQWARWGVRPDVMVGHSVGEFTAACLAGVFSIEDGLRILAERGKLMGEVPGGSMLSVRLAADALRERLPAELDLAAINGPELCVVAGETAAVAAFAQQLEADGVNVRELHTSHAFHSRMMDSVVAKFREVIERVDLHAPKMSILSTVTGGLLDEAQATDPGYWAGHLRETVNFHGAIEAAASLAEGRIYLEVGPGQTLTTLARQTAGRRAKACVPTCEHPASGAPDGARMLQSLGDLWARGVEVDWSVVHGDASAQRVPLPTYPFQRRRAWLECQLLDRPLPVRGAVAAVSQQVETPEVVEEAAPVGLLARIREVLENLSGIPADEMGLQSTFLEMGFDSLLLTQAARELQKSFGVPIAFRDLMQNYPNLEELVKHLEANSTVEVSGAAAKPVAPTPAAEEVAPSNEPEEESGVAGPRTRIDRVSTGDELTVQQREHLDALVKSYCEKTRKSKELTQEHRKWLADARTVNGFNRLWKEMVYQVVATRMKGCRMWDVDGNEYIDMVNGFGPNFLGHSPDFVTEAIQEQLATGLEIGPQCQVAMETARLFCEVTNNERVCFLNTGSEAVQAAMRISRTVTGRDKILVFDKDYHGNMDPVLVRSVGKGARRRTLPLAPGIPESAVQDVIVVPWGRPEALDMIREVAGELAAVLVEPVQSRQPELIPIDFVREVKKISEENGFLLVFDEVITGVRQGPRGAQELYGIEADLATYGKVFGGGALPIGIVGGKAEYMDTFDGGQWQYGDDSFPEKDVTFFAGTFVRLPLAMAACRAVLHHIKSQPADYWQGIGERADRLVRTVDRLFKDQGIDITMVNFNSQMYLRIGDDAKHGNLIFYHLRKRGVFAMEGLPFYLTAAHTDEDVDFVIRAFRESIEELQNGGFLPQPQLPETTLVVGEGVRGPFPMTEPMAEIWLASLLGDEANLAFNEMLQLRLTGPVNGELAKLAIQDLVDRHDALRLRAPDDRAAVFVIDVDQPVTVIEKDLSAEADPEAALIECGLQQRETAFDVARGPLFRVVMAKLSDEEVVLQFVAHHLAADGWSFEVLIEDFTHCYEARLQGRKKSLMVAPSIVDRALRESQDSEMADSSLEWWTEVFKEGVPEVELPLKKGYGASPSYASSTCEVMLDAEKFDRLRKLARDCGGTLNSTLLAGFQALLHKLSDQDEFVMTFPSAGQMEAGDEQLVGHCVNFLPLLAKVDAGKSFKDLVSHASAAQMDALEHGKLTYGRLLRALKLGREGGRRPMMEVIFNLEPSGDPGEFGGLTSRVETVPARYSNSTIFLNLMQQPDGLLLSSTYNCELLDEGTMKRWLESLSQLLLDAAEDPHQSVADLEILDRAGLEQIEQWSHGPESNPTGSIGEDFRQTVAAHADREALVWNGGTFTYRQLAERVSAIAEGLRQHGTKAGDRVGILLPRSPDLVASILAILEVGACYVPIDPEFPATRRTTILSEADVSLVVSGQPVDGFRTLNPASTPTAAPQAVVGRSEDPAYVMFTSGSTGVPKGVVGTHQGVLRLVKQPDFCELGADETLLLASTVAFDASLFEIFGALLNGGRLVLLDSEDTSLSGIANTVKSRGVTTLWLTAGLFELMVEEHLEDLVGLRQLLAGGDVISPPHAKRAFEGLPDTRLINGYGPTENATFTTCHTLRESDLDGSPIPIGSVVPGTFVEIVDRDGKPVPVGVPGELRCGGTGLALGYLNRPDLTAERFVETSKGTMYLTGDLCVWNADGTISFVGRSDHQVKLRGFRIELGELEAALVEHPSVSQAKAVVRGSGAGDKRLLAWYVTAEGSQLDESELGAWLSQRVPRFMLPEQIVAIDEMPLNANGKVVVEKLPEPEVRQSEEREAPDGETEIRLAAIWSELLGVASPGRDQDFFELGGNSLAGLRMFARIQKEFGVSLPLATLLKARSVRALATAIEGGSGGSALATIHGHLAEVQPKGSPPVLCGIHGGDGGILFYRQLAERLPQDRPFVAIESPELGHSDEIQVKPIEETAADYIAILRARQPEGPYLLAGYSYGGVVAYEMARQLTEAGESVPFLGLFDTLNPATEIRPYALSERVSVYWNASSNLSLSERITRLAGRFKDGVETHIKVKAEVAEAQRSAAAEAHTELRAVQLREAHEAAMDAYQPGPFHGTLNLFRADAVNDKFEIPDDYGWSDRVDELKVVEVPGEHLTLFDSGHVGPLAGHVSQALKESLEAGPSSPSHGSPLVNPDSFRQ</sequence>
<evidence type="ECO:0000256" key="8">
    <source>
        <dbReference type="SAM" id="MobiDB-lite"/>
    </source>
</evidence>
<dbReference type="InterPro" id="IPR020841">
    <property type="entry name" value="PKS_Beta-ketoAc_synthase_dom"/>
</dbReference>
<dbReference type="InterPro" id="IPR010071">
    <property type="entry name" value="AA_adenyl_dom"/>
</dbReference>
<protein>
    <submittedName>
        <fullName evidence="11">Amino acid adenylation domain-containing protein</fullName>
    </submittedName>
</protein>
<evidence type="ECO:0000259" key="10">
    <source>
        <dbReference type="PROSITE" id="PS52004"/>
    </source>
</evidence>
<dbReference type="GO" id="GO:0030170">
    <property type="term" value="F:pyridoxal phosphate binding"/>
    <property type="evidence" value="ECO:0007669"/>
    <property type="project" value="InterPro"/>
</dbReference>
<evidence type="ECO:0000256" key="6">
    <source>
        <dbReference type="ARBA" id="ARBA00022898"/>
    </source>
</evidence>
<dbReference type="Pfam" id="PF02801">
    <property type="entry name" value="Ketoacyl-synt_C"/>
    <property type="match status" value="1"/>
</dbReference>
<dbReference type="Pfam" id="PF00975">
    <property type="entry name" value="Thioesterase"/>
    <property type="match status" value="1"/>
</dbReference>
<dbReference type="InterPro" id="IPR036736">
    <property type="entry name" value="ACP-like_sf"/>
</dbReference>
<dbReference type="SMART" id="SM00827">
    <property type="entry name" value="PKS_AT"/>
    <property type="match status" value="1"/>
</dbReference>
<dbReference type="Pfam" id="PF00668">
    <property type="entry name" value="Condensation"/>
    <property type="match status" value="1"/>
</dbReference>
<evidence type="ECO:0000256" key="2">
    <source>
        <dbReference type="ARBA" id="ARBA00001957"/>
    </source>
</evidence>
<dbReference type="InterPro" id="IPR042099">
    <property type="entry name" value="ANL_N_sf"/>
</dbReference>
<evidence type="ECO:0000256" key="5">
    <source>
        <dbReference type="ARBA" id="ARBA00022679"/>
    </source>
</evidence>
<dbReference type="GO" id="GO:0004315">
    <property type="term" value="F:3-oxoacyl-[acyl-carrier-protein] synthase activity"/>
    <property type="evidence" value="ECO:0007669"/>
    <property type="project" value="InterPro"/>
</dbReference>
<dbReference type="InterPro" id="IPR015424">
    <property type="entry name" value="PyrdxlP-dep_Trfase"/>
</dbReference>
<evidence type="ECO:0000313" key="12">
    <source>
        <dbReference type="Proteomes" id="UP000658278"/>
    </source>
</evidence>
<dbReference type="GO" id="GO:0006633">
    <property type="term" value="P:fatty acid biosynthetic process"/>
    <property type="evidence" value="ECO:0007669"/>
    <property type="project" value="InterPro"/>
</dbReference>
<dbReference type="InterPro" id="IPR023214">
    <property type="entry name" value="HAD_sf"/>
</dbReference>
<dbReference type="SMART" id="SM00825">
    <property type="entry name" value="PKS_KS"/>
    <property type="match status" value="1"/>
</dbReference>
<dbReference type="GO" id="GO:0004312">
    <property type="term" value="F:fatty acid synthase activity"/>
    <property type="evidence" value="ECO:0007669"/>
    <property type="project" value="TreeGrafter"/>
</dbReference>
<dbReference type="Gene3D" id="3.40.366.10">
    <property type="entry name" value="Malonyl-Coenzyme A Acyl Carrier Protein, domain 2"/>
    <property type="match status" value="1"/>
</dbReference>
<dbReference type="CDD" id="cd12117">
    <property type="entry name" value="A_NRPS_Srf_like"/>
    <property type="match status" value="1"/>
</dbReference>
<evidence type="ECO:0000259" key="9">
    <source>
        <dbReference type="PROSITE" id="PS50075"/>
    </source>
</evidence>
<evidence type="ECO:0000256" key="1">
    <source>
        <dbReference type="ARBA" id="ARBA00001933"/>
    </source>
</evidence>
<feature type="domain" description="Ketosynthase family 3 (KS3)" evidence="10">
    <location>
        <begin position="667"/>
        <end position="1102"/>
    </location>
</feature>
<dbReference type="InterPro" id="IPR006162">
    <property type="entry name" value="Ppantetheine_attach_site"/>
</dbReference>
<dbReference type="PROSITE" id="PS00600">
    <property type="entry name" value="AA_TRANSFER_CLASS_3"/>
    <property type="match status" value="1"/>
</dbReference>
<comment type="cofactor">
    <cofactor evidence="2">
        <name>pantetheine 4'-phosphate</name>
        <dbReference type="ChEBI" id="CHEBI:47942"/>
    </cofactor>
</comment>
<organism evidence="11 12">
    <name type="scientific">Haloferula rosea</name>
    <dbReference type="NCBI Taxonomy" id="490093"/>
    <lineage>
        <taxon>Bacteria</taxon>
        <taxon>Pseudomonadati</taxon>
        <taxon>Verrucomicrobiota</taxon>
        <taxon>Verrucomicrobiia</taxon>
        <taxon>Verrucomicrobiales</taxon>
        <taxon>Verrucomicrobiaceae</taxon>
        <taxon>Haloferula</taxon>
    </lineage>
</organism>
<dbReference type="Proteomes" id="UP000658278">
    <property type="component" value="Unassembled WGS sequence"/>
</dbReference>
<gene>
    <name evidence="11" type="ORF">JIN81_14380</name>
</gene>
<feature type="domain" description="Carrier" evidence="9">
    <location>
        <begin position="3113"/>
        <end position="3188"/>
    </location>
</feature>
<dbReference type="Gene3D" id="3.40.50.12780">
    <property type="entry name" value="N-terminal domain of ligase-like"/>
    <property type="match status" value="1"/>
</dbReference>
<comment type="cofactor">
    <cofactor evidence="1">
        <name>pyridoxal 5'-phosphate</name>
        <dbReference type="ChEBI" id="CHEBI:597326"/>
    </cofactor>
</comment>
<dbReference type="CDD" id="cd00833">
    <property type="entry name" value="PKS"/>
    <property type="match status" value="1"/>
</dbReference>
<dbReference type="Pfam" id="PF00501">
    <property type="entry name" value="AMP-binding"/>
    <property type="match status" value="1"/>
</dbReference>
<keyword evidence="6" id="KW-0663">Pyridoxal phosphate</keyword>
<dbReference type="InterPro" id="IPR020802">
    <property type="entry name" value="TesA-like"/>
</dbReference>
<evidence type="ECO:0000256" key="7">
    <source>
        <dbReference type="ARBA" id="ARBA00029443"/>
    </source>
</evidence>
<evidence type="ECO:0000256" key="4">
    <source>
        <dbReference type="ARBA" id="ARBA00022553"/>
    </source>
</evidence>
<dbReference type="Gene3D" id="3.40.50.1820">
    <property type="entry name" value="alpha/beta hydrolase"/>
    <property type="match status" value="1"/>
</dbReference>
<dbReference type="SUPFAM" id="SSF53383">
    <property type="entry name" value="PLP-dependent transferases"/>
    <property type="match status" value="1"/>
</dbReference>
<dbReference type="NCBIfam" id="TIGR01733">
    <property type="entry name" value="AA-adenyl-dom"/>
    <property type="match status" value="1"/>
</dbReference>
<feature type="region of interest" description="Disordered" evidence="8">
    <location>
        <begin position="3462"/>
        <end position="3485"/>
    </location>
</feature>
<dbReference type="Gene3D" id="3.30.300.30">
    <property type="match status" value="1"/>
</dbReference>
<dbReference type="Gene3D" id="3.30.70.3290">
    <property type="match status" value="1"/>
</dbReference>
<dbReference type="Pfam" id="PF13193">
    <property type="entry name" value="AMP-binding_C"/>
    <property type="match status" value="1"/>
</dbReference>
<dbReference type="NCBIfam" id="TIGR01686">
    <property type="entry name" value="FkbH"/>
    <property type="match status" value="1"/>
</dbReference>
<keyword evidence="5" id="KW-0808">Transferase</keyword>
<dbReference type="InterPro" id="IPR025110">
    <property type="entry name" value="AMP-bd_C"/>
</dbReference>